<reference evidence="1" key="1">
    <citation type="journal article" date="2020" name="Stud. Mycol.">
        <title>101 Dothideomycetes genomes: a test case for predicting lifestyles and emergence of pathogens.</title>
        <authorList>
            <person name="Haridas S."/>
            <person name="Albert R."/>
            <person name="Binder M."/>
            <person name="Bloem J."/>
            <person name="Labutti K."/>
            <person name="Salamov A."/>
            <person name="Andreopoulos B."/>
            <person name="Baker S."/>
            <person name="Barry K."/>
            <person name="Bills G."/>
            <person name="Bluhm B."/>
            <person name="Cannon C."/>
            <person name="Castanera R."/>
            <person name="Culley D."/>
            <person name="Daum C."/>
            <person name="Ezra D."/>
            <person name="Gonzalez J."/>
            <person name="Henrissat B."/>
            <person name="Kuo A."/>
            <person name="Liang C."/>
            <person name="Lipzen A."/>
            <person name="Lutzoni F."/>
            <person name="Magnuson J."/>
            <person name="Mondo S."/>
            <person name="Nolan M."/>
            <person name="Ohm R."/>
            <person name="Pangilinan J."/>
            <person name="Park H.-J."/>
            <person name="Ramirez L."/>
            <person name="Alfaro M."/>
            <person name="Sun H."/>
            <person name="Tritt A."/>
            <person name="Yoshinaga Y."/>
            <person name="Zwiers L.-H."/>
            <person name="Turgeon B."/>
            <person name="Goodwin S."/>
            <person name="Spatafora J."/>
            <person name="Crous P."/>
            <person name="Grigoriev I."/>
        </authorList>
    </citation>
    <scope>NUCLEOTIDE SEQUENCE</scope>
    <source>
        <strain evidence="1">CBS 130266</strain>
    </source>
</reference>
<gene>
    <name evidence="1" type="ORF">EJ08DRAFT_662200</name>
</gene>
<sequence>MFLNIFSNILRDYFQSYLFFKAKCSVLSLHHVKSSFLAFGFDDFFWTSNTLVDTYQGETEPDKSTYFTAFGSKGLDPATGVGQSLEYPYWNPREYFLAAGARCLRQATIDWRDLIQAFDLRVVSYLENISCFDNPKLRTEFMQDHLPTILAIEEFTSALSDTIIAWQTFVEVHSLYFQTDDHKNLKEAIQSPREKIGKYLNEMETF</sequence>
<accession>A0A9P4TX35</accession>
<name>A0A9P4TX35_9PEZI</name>
<dbReference type="EMBL" id="MU007052">
    <property type="protein sequence ID" value="KAF2428811.1"/>
    <property type="molecule type" value="Genomic_DNA"/>
</dbReference>
<protein>
    <submittedName>
        <fullName evidence="1">Uncharacterized protein</fullName>
    </submittedName>
</protein>
<organism evidence="1 2">
    <name type="scientific">Tothia fuscella</name>
    <dbReference type="NCBI Taxonomy" id="1048955"/>
    <lineage>
        <taxon>Eukaryota</taxon>
        <taxon>Fungi</taxon>
        <taxon>Dikarya</taxon>
        <taxon>Ascomycota</taxon>
        <taxon>Pezizomycotina</taxon>
        <taxon>Dothideomycetes</taxon>
        <taxon>Pleosporomycetidae</taxon>
        <taxon>Venturiales</taxon>
        <taxon>Cylindrosympodiaceae</taxon>
        <taxon>Tothia</taxon>
    </lineage>
</organism>
<dbReference type="AlphaFoldDB" id="A0A9P4TX35"/>
<evidence type="ECO:0000313" key="1">
    <source>
        <dbReference type="EMBL" id="KAF2428811.1"/>
    </source>
</evidence>
<dbReference type="Proteomes" id="UP000800235">
    <property type="component" value="Unassembled WGS sequence"/>
</dbReference>
<proteinExistence type="predicted"/>
<evidence type="ECO:0000313" key="2">
    <source>
        <dbReference type="Proteomes" id="UP000800235"/>
    </source>
</evidence>
<comment type="caution">
    <text evidence="1">The sequence shown here is derived from an EMBL/GenBank/DDBJ whole genome shotgun (WGS) entry which is preliminary data.</text>
</comment>
<dbReference type="OrthoDB" id="5428055at2759"/>
<keyword evidence="2" id="KW-1185">Reference proteome</keyword>